<evidence type="ECO:0000256" key="10">
    <source>
        <dbReference type="ARBA" id="ARBA00032441"/>
    </source>
</evidence>
<gene>
    <name evidence="11" type="ORF">DK869_03360</name>
</gene>
<evidence type="ECO:0000256" key="1">
    <source>
        <dbReference type="ARBA" id="ARBA00004496"/>
    </source>
</evidence>
<keyword evidence="9" id="KW-0460">Magnesium</keyword>
<proteinExistence type="inferred from homology"/>
<evidence type="ECO:0000256" key="6">
    <source>
        <dbReference type="ARBA" id="ARBA00022723"/>
    </source>
</evidence>
<comment type="subcellular location">
    <subcellularLocation>
        <location evidence="1">Cytoplasm</location>
    </subcellularLocation>
</comment>
<organism evidence="11 12">
    <name type="scientific">Commensalibacter melissae</name>
    <dbReference type="NCBI Taxonomy" id="2070537"/>
    <lineage>
        <taxon>Bacteria</taxon>
        <taxon>Pseudomonadati</taxon>
        <taxon>Pseudomonadota</taxon>
        <taxon>Alphaproteobacteria</taxon>
        <taxon>Acetobacterales</taxon>
        <taxon>Acetobacteraceae</taxon>
    </lineage>
</organism>
<dbReference type="InterPro" id="IPR003442">
    <property type="entry name" value="T6A_TsaE"/>
</dbReference>
<dbReference type="SUPFAM" id="SSF52540">
    <property type="entry name" value="P-loop containing nucleoside triphosphate hydrolases"/>
    <property type="match status" value="1"/>
</dbReference>
<keyword evidence="5" id="KW-0819">tRNA processing</keyword>
<dbReference type="Pfam" id="PF02367">
    <property type="entry name" value="TsaE"/>
    <property type="match status" value="1"/>
</dbReference>
<dbReference type="GO" id="GO:0016740">
    <property type="term" value="F:transferase activity"/>
    <property type="evidence" value="ECO:0007669"/>
    <property type="project" value="UniProtKB-KW"/>
</dbReference>
<dbReference type="Gene3D" id="3.40.50.300">
    <property type="entry name" value="P-loop containing nucleotide triphosphate hydrolases"/>
    <property type="match status" value="1"/>
</dbReference>
<dbReference type="GO" id="GO:0005524">
    <property type="term" value="F:ATP binding"/>
    <property type="evidence" value="ECO:0007669"/>
    <property type="project" value="UniProtKB-KW"/>
</dbReference>
<comment type="similarity">
    <text evidence="2">Belongs to the TsaE family.</text>
</comment>
<protein>
    <recommendedName>
        <fullName evidence="3">tRNA threonylcarbamoyladenosine biosynthesis protein TsaE</fullName>
    </recommendedName>
    <alternativeName>
        <fullName evidence="10">t(6)A37 threonylcarbamoyladenosine biosynthesis protein TsaE</fullName>
    </alternativeName>
</protein>
<sequence length="149" mass="17166">MIIKMYDLPNLQATNDLAVKISRLIKIGDAILLSGPLGIGKTAFVRSFLRFICEDSEMEVPSPSFTLVQHYESPKFSLYHYDLWRLENEQDLIELDWDDAMEGVVLVEWPERLQDFVPDGALHIDFSLHSDSGRRVVLSGWDERLNLLE</sequence>
<keyword evidence="7" id="KW-0547">Nucleotide-binding</keyword>
<name>A0A318MZ59_9PROT</name>
<dbReference type="AlphaFoldDB" id="A0A318MZ59"/>
<accession>A0A318MZ59</accession>
<dbReference type="EMBL" id="QGLT01000001">
    <property type="protein sequence ID" value="PXZ02045.1"/>
    <property type="molecule type" value="Genomic_DNA"/>
</dbReference>
<evidence type="ECO:0000256" key="7">
    <source>
        <dbReference type="ARBA" id="ARBA00022741"/>
    </source>
</evidence>
<dbReference type="GO" id="GO:0046872">
    <property type="term" value="F:metal ion binding"/>
    <property type="evidence" value="ECO:0007669"/>
    <property type="project" value="UniProtKB-KW"/>
</dbReference>
<dbReference type="NCBIfam" id="TIGR00150">
    <property type="entry name" value="T6A_YjeE"/>
    <property type="match status" value="1"/>
</dbReference>
<keyword evidence="11" id="KW-0808">Transferase</keyword>
<dbReference type="OrthoDB" id="9800307at2"/>
<dbReference type="GO" id="GO:0002949">
    <property type="term" value="P:tRNA threonylcarbamoyladenosine modification"/>
    <property type="evidence" value="ECO:0007669"/>
    <property type="project" value="InterPro"/>
</dbReference>
<evidence type="ECO:0000256" key="9">
    <source>
        <dbReference type="ARBA" id="ARBA00022842"/>
    </source>
</evidence>
<evidence type="ECO:0000313" key="12">
    <source>
        <dbReference type="Proteomes" id="UP000247565"/>
    </source>
</evidence>
<keyword evidence="12" id="KW-1185">Reference proteome</keyword>
<evidence type="ECO:0000256" key="8">
    <source>
        <dbReference type="ARBA" id="ARBA00022840"/>
    </source>
</evidence>
<evidence type="ECO:0000256" key="4">
    <source>
        <dbReference type="ARBA" id="ARBA00022490"/>
    </source>
</evidence>
<dbReference type="GO" id="GO:0005737">
    <property type="term" value="C:cytoplasm"/>
    <property type="evidence" value="ECO:0007669"/>
    <property type="project" value="UniProtKB-SubCell"/>
</dbReference>
<evidence type="ECO:0000256" key="5">
    <source>
        <dbReference type="ARBA" id="ARBA00022694"/>
    </source>
</evidence>
<dbReference type="PANTHER" id="PTHR33540">
    <property type="entry name" value="TRNA THREONYLCARBAMOYLADENOSINE BIOSYNTHESIS PROTEIN TSAE"/>
    <property type="match status" value="1"/>
</dbReference>
<evidence type="ECO:0000256" key="2">
    <source>
        <dbReference type="ARBA" id="ARBA00007599"/>
    </source>
</evidence>
<evidence type="ECO:0000313" key="11">
    <source>
        <dbReference type="EMBL" id="PXZ02045.1"/>
    </source>
</evidence>
<evidence type="ECO:0000256" key="3">
    <source>
        <dbReference type="ARBA" id="ARBA00019010"/>
    </source>
</evidence>
<keyword evidence="4" id="KW-0963">Cytoplasm</keyword>
<comment type="caution">
    <text evidence="11">The sequence shown here is derived from an EMBL/GenBank/DDBJ whole genome shotgun (WGS) entry which is preliminary data.</text>
</comment>
<reference evidence="11 12" key="1">
    <citation type="submission" date="2018-05" db="EMBL/GenBank/DDBJ databases">
        <title>Reference genomes for bee gut microbiota database.</title>
        <authorList>
            <person name="Ellegaard K.M."/>
        </authorList>
    </citation>
    <scope>NUCLEOTIDE SEQUENCE [LARGE SCALE GENOMIC DNA]</scope>
    <source>
        <strain evidence="11 12">ESL0284</strain>
    </source>
</reference>
<dbReference type="Proteomes" id="UP000247565">
    <property type="component" value="Unassembled WGS sequence"/>
</dbReference>
<keyword evidence="6" id="KW-0479">Metal-binding</keyword>
<keyword evidence="8" id="KW-0067">ATP-binding</keyword>
<dbReference type="PANTHER" id="PTHR33540:SF2">
    <property type="entry name" value="TRNA THREONYLCARBAMOYLADENOSINE BIOSYNTHESIS PROTEIN TSAE"/>
    <property type="match status" value="1"/>
</dbReference>
<dbReference type="InterPro" id="IPR027417">
    <property type="entry name" value="P-loop_NTPase"/>
</dbReference>